<keyword evidence="2" id="KW-0255">Endonuclease</keyword>
<dbReference type="InterPro" id="IPR035437">
    <property type="entry name" value="SNase_OB-fold_sf"/>
</dbReference>
<feature type="compositionally biased region" description="Basic and acidic residues" evidence="1">
    <location>
        <begin position="70"/>
        <end position="81"/>
    </location>
</feature>
<dbReference type="Gene3D" id="2.40.50.90">
    <property type="match status" value="1"/>
</dbReference>
<dbReference type="SUPFAM" id="SSF50199">
    <property type="entry name" value="Staphylococcal nuclease"/>
    <property type="match status" value="1"/>
</dbReference>
<reference evidence="2 3" key="1">
    <citation type="submission" date="2023-07" db="EMBL/GenBank/DDBJ databases">
        <title>Genomic Encyclopedia of Type Strains, Phase IV (KMG-IV): sequencing the most valuable type-strain genomes for metagenomic binning, comparative biology and taxonomic classification.</title>
        <authorList>
            <person name="Goeker M."/>
        </authorList>
    </citation>
    <scope>NUCLEOTIDE SEQUENCE [LARGE SCALE GENOMIC DNA]</scope>
    <source>
        <strain evidence="2 3">DSM 19619</strain>
    </source>
</reference>
<name>A0ABU0JHB2_9HYPH</name>
<dbReference type="RefSeq" id="WP_307282247.1">
    <property type="nucleotide sequence ID" value="NZ_JAUSVX010000017.1"/>
</dbReference>
<feature type="region of interest" description="Disordered" evidence="1">
    <location>
        <begin position="63"/>
        <end position="82"/>
    </location>
</feature>
<dbReference type="EMBL" id="JAUSVX010000017">
    <property type="protein sequence ID" value="MDQ0473675.1"/>
    <property type="molecule type" value="Genomic_DNA"/>
</dbReference>
<evidence type="ECO:0000313" key="2">
    <source>
        <dbReference type="EMBL" id="MDQ0473675.1"/>
    </source>
</evidence>
<evidence type="ECO:0000313" key="3">
    <source>
        <dbReference type="Proteomes" id="UP001242480"/>
    </source>
</evidence>
<gene>
    <name evidence="2" type="ORF">QO011_006711</name>
</gene>
<keyword evidence="2" id="KW-0378">Hydrolase</keyword>
<keyword evidence="3" id="KW-1185">Reference proteome</keyword>
<keyword evidence="2" id="KW-0540">Nuclease</keyword>
<sequence>MKAVRPKFPTVLVRAAALVGLLLLVALVVVVVRGLPESIGPAPGREQPNAADKSDQAAFAPGMAPQRANTAEKADRSDAGKAPRPLLGAFSPVLPPFEVVSADTFKSNDHQFKLAGVEGPPRNAVCVDADGGLWACGLYARAALNNALKDRRVACASARPEPGEEPGAVCTINGGNLAGILVGLGWLRPVDGEQAFVQVMEEARSQKRGMWNGDWHIRS</sequence>
<organism evidence="2 3">
    <name type="scientific">Labrys wisconsinensis</name>
    <dbReference type="NCBI Taxonomy" id="425677"/>
    <lineage>
        <taxon>Bacteria</taxon>
        <taxon>Pseudomonadati</taxon>
        <taxon>Pseudomonadota</taxon>
        <taxon>Alphaproteobacteria</taxon>
        <taxon>Hyphomicrobiales</taxon>
        <taxon>Xanthobacteraceae</taxon>
        <taxon>Labrys</taxon>
    </lineage>
</organism>
<proteinExistence type="predicted"/>
<evidence type="ECO:0000256" key="1">
    <source>
        <dbReference type="SAM" id="MobiDB-lite"/>
    </source>
</evidence>
<protein>
    <submittedName>
        <fullName evidence="2">Endonuclease YncB(Thermonuclease family)</fullName>
    </submittedName>
</protein>
<accession>A0ABU0JHB2</accession>
<comment type="caution">
    <text evidence="2">The sequence shown here is derived from an EMBL/GenBank/DDBJ whole genome shotgun (WGS) entry which is preliminary data.</text>
</comment>
<dbReference type="GO" id="GO:0004519">
    <property type="term" value="F:endonuclease activity"/>
    <property type="evidence" value="ECO:0007669"/>
    <property type="project" value="UniProtKB-KW"/>
</dbReference>
<dbReference type="Proteomes" id="UP001242480">
    <property type="component" value="Unassembled WGS sequence"/>
</dbReference>